<evidence type="ECO:0000313" key="3">
    <source>
        <dbReference type="EMBL" id="KAK4354125.1"/>
    </source>
</evidence>
<gene>
    <name evidence="3" type="ORF">RND71_026319</name>
</gene>
<evidence type="ECO:0000256" key="1">
    <source>
        <dbReference type="PROSITE-ProRule" id="PRU00023"/>
    </source>
</evidence>
<name>A0AAE1RKQ4_9SOLA</name>
<keyword evidence="2" id="KW-0472">Membrane</keyword>
<keyword evidence="2" id="KW-0812">Transmembrane</keyword>
<dbReference type="InterPro" id="IPR036770">
    <property type="entry name" value="Ankyrin_rpt-contain_sf"/>
</dbReference>
<protein>
    <submittedName>
        <fullName evidence="3">Uncharacterized protein</fullName>
    </submittedName>
</protein>
<evidence type="ECO:0000313" key="4">
    <source>
        <dbReference type="Proteomes" id="UP001291623"/>
    </source>
</evidence>
<proteinExistence type="predicted"/>
<dbReference type="Proteomes" id="UP001291623">
    <property type="component" value="Unassembled WGS sequence"/>
</dbReference>
<dbReference type="Gene3D" id="1.25.40.20">
    <property type="entry name" value="Ankyrin repeat-containing domain"/>
    <property type="match status" value="1"/>
</dbReference>
<feature type="transmembrane region" description="Helical" evidence="2">
    <location>
        <begin position="51"/>
        <end position="67"/>
    </location>
</feature>
<dbReference type="PROSITE" id="PS50088">
    <property type="entry name" value="ANK_REPEAT"/>
    <property type="match status" value="1"/>
</dbReference>
<evidence type="ECO:0000256" key="2">
    <source>
        <dbReference type="SAM" id="Phobius"/>
    </source>
</evidence>
<dbReference type="EMBL" id="JAVYJV010000014">
    <property type="protein sequence ID" value="KAK4354125.1"/>
    <property type="molecule type" value="Genomic_DNA"/>
</dbReference>
<reference evidence="3" key="1">
    <citation type="submission" date="2023-12" db="EMBL/GenBank/DDBJ databases">
        <title>Genome assembly of Anisodus tanguticus.</title>
        <authorList>
            <person name="Wang Y.-J."/>
        </authorList>
    </citation>
    <scope>NUCLEOTIDE SEQUENCE</scope>
    <source>
        <strain evidence="3">KB-2021</strain>
        <tissue evidence="3">Leaf</tissue>
    </source>
</reference>
<dbReference type="Pfam" id="PF13637">
    <property type="entry name" value="Ank_4"/>
    <property type="match status" value="1"/>
</dbReference>
<accession>A0AAE1RKQ4</accession>
<comment type="caution">
    <text evidence="3">The sequence shown here is derived from an EMBL/GenBank/DDBJ whole genome shotgun (WGS) entry which is preliminary data.</text>
</comment>
<feature type="repeat" description="ANK" evidence="1">
    <location>
        <begin position="26"/>
        <end position="50"/>
    </location>
</feature>
<dbReference type="InterPro" id="IPR002110">
    <property type="entry name" value="Ankyrin_rpt"/>
</dbReference>
<dbReference type="PROSITE" id="PS50297">
    <property type="entry name" value="ANK_REP_REGION"/>
    <property type="match status" value="1"/>
</dbReference>
<dbReference type="SUPFAM" id="SSF48403">
    <property type="entry name" value="Ankyrin repeat"/>
    <property type="match status" value="1"/>
</dbReference>
<organism evidence="3 4">
    <name type="scientific">Anisodus tanguticus</name>
    <dbReference type="NCBI Taxonomy" id="243964"/>
    <lineage>
        <taxon>Eukaryota</taxon>
        <taxon>Viridiplantae</taxon>
        <taxon>Streptophyta</taxon>
        <taxon>Embryophyta</taxon>
        <taxon>Tracheophyta</taxon>
        <taxon>Spermatophyta</taxon>
        <taxon>Magnoliopsida</taxon>
        <taxon>eudicotyledons</taxon>
        <taxon>Gunneridae</taxon>
        <taxon>Pentapetalae</taxon>
        <taxon>asterids</taxon>
        <taxon>lamiids</taxon>
        <taxon>Solanales</taxon>
        <taxon>Solanaceae</taxon>
        <taxon>Solanoideae</taxon>
        <taxon>Hyoscyameae</taxon>
        <taxon>Anisodus</taxon>
    </lineage>
</organism>
<dbReference type="AlphaFoldDB" id="A0AAE1RKQ4"/>
<sequence>MKKGKHLVKKLVATMENEDLAIRDSLGDTPLHCAARFGNLDAAEILVTRNLIYQILLLLIVYIQSIMQLKMDTFPWMCLLTSCMSLRTLLLKLASMVDVVDYKFRLSFSYSGKSKTCDV</sequence>
<keyword evidence="2" id="KW-1133">Transmembrane helix</keyword>
<keyword evidence="1" id="KW-0040">ANK repeat</keyword>
<keyword evidence="4" id="KW-1185">Reference proteome</keyword>